<reference evidence="1 2" key="1">
    <citation type="submission" date="2021-08" db="EMBL/GenBank/DDBJ databases">
        <title>Comparative Genomics Analysis of the Genus Qipengyuania Reveals Extensive Genetic Diversity and Metabolic Versatility, Including the Description of Fifteen Novel Species.</title>
        <authorList>
            <person name="Liu Y."/>
        </authorList>
    </citation>
    <scope>NUCLEOTIDE SEQUENCE [LARGE SCALE GENOMIC DNA]</scope>
    <source>
        <strain evidence="1 2">1NDH13</strain>
    </source>
</reference>
<evidence type="ECO:0000313" key="2">
    <source>
        <dbReference type="Proteomes" id="UP000824281"/>
    </source>
</evidence>
<gene>
    <name evidence="1" type="ORF">K3148_03790</name>
</gene>
<dbReference type="NCBIfam" id="NF047509">
    <property type="entry name" value="Rv3131_FMN_oxido"/>
    <property type="match status" value="1"/>
</dbReference>
<dbReference type="RefSeq" id="WP_221425992.1">
    <property type="nucleotide sequence ID" value="NZ_CP081295.1"/>
</dbReference>
<sequence>MSEYDAAAADLRAKLPMEPQLNDLVRYATLAPNSHNTQPWKFRLGSNQVDILPDLARNCPVVDPDDHHVFVTLGCAAENLLIAGRARGQPGQATINLDGKNTSINVGLGQGAVSDTELLDAIPMRQSTRSDYDGQALSANDLRLLEQAATMPGVETLFITDRARLDGVLDYVIEGNSVQCDDPAFVQELKDWIRFNPDAALETNDGLFTACSGNPTSPNWLGKLMFDQFFSKDSESEKYKGHMNSSAGVVIFVADREDEEGWINVGRSFQRFALQATALSVRHAHLNMPIEVADVRPEFASWLGIPGKRPDLVIRFGKAPALPMSLRRQVSEVLT</sequence>
<organism evidence="1 2">
    <name type="scientific">Qipengyuania aurantiaca</name>
    <dbReference type="NCBI Taxonomy" id="2867233"/>
    <lineage>
        <taxon>Bacteria</taxon>
        <taxon>Pseudomonadati</taxon>
        <taxon>Pseudomonadota</taxon>
        <taxon>Alphaproteobacteria</taxon>
        <taxon>Sphingomonadales</taxon>
        <taxon>Erythrobacteraceae</taxon>
        <taxon>Qipengyuania</taxon>
    </lineage>
</organism>
<keyword evidence="2" id="KW-1185">Reference proteome</keyword>
<dbReference type="InterPro" id="IPR000415">
    <property type="entry name" value="Nitroreductase-like"/>
</dbReference>
<dbReference type="Gene3D" id="3.40.109.10">
    <property type="entry name" value="NADH Oxidase"/>
    <property type="match status" value="1"/>
</dbReference>
<evidence type="ECO:0000313" key="1">
    <source>
        <dbReference type="EMBL" id="QZD90524.1"/>
    </source>
</evidence>
<dbReference type="Proteomes" id="UP000824281">
    <property type="component" value="Chromosome"/>
</dbReference>
<accession>A0ABX8ZRY0</accession>
<name>A0ABX8ZRY0_9SPHN</name>
<proteinExistence type="predicted"/>
<protein>
    <submittedName>
        <fullName evidence="1">Tat pathway signal protein</fullName>
    </submittedName>
</protein>
<dbReference type="EMBL" id="CP081295">
    <property type="protein sequence ID" value="QZD90524.1"/>
    <property type="molecule type" value="Genomic_DNA"/>
</dbReference>
<dbReference type="SUPFAM" id="SSF55469">
    <property type="entry name" value="FMN-dependent nitroreductase-like"/>
    <property type="match status" value="2"/>
</dbReference>